<dbReference type="EMBL" id="JBBMEI010000005">
    <property type="protein sequence ID" value="MEQ2357335.1"/>
    <property type="molecule type" value="Genomic_DNA"/>
</dbReference>
<keyword evidence="2" id="KW-1185">Reference proteome</keyword>
<sequence length="86" mass="9569">MNRRKTLSKSLASARLLFCGKGDGVKVPHLAASEIVINNFMVSGLASRSITDNAGWHTQNTQIFYPAILTYEKLYGILFLIKIEII</sequence>
<dbReference type="Proteomes" id="UP001446032">
    <property type="component" value="Unassembled WGS sequence"/>
</dbReference>
<proteinExistence type="predicted"/>
<comment type="caution">
    <text evidence="1">The sequence shown here is derived from an EMBL/GenBank/DDBJ whole genome shotgun (WGS) entry which is preliminary data.</text>
</comment>
<accession>A0ABV1AGQ7</accession>
<evidence type="ECO:0000313" key="1">
    <source>
        <dbReference type="EMBL" id="MEQ2357335.1"/>
    </source>
</evidence>
<name>A0ABV1AGQ7_9FIRM</name>
<gene>
    <name evidence="1" type="ORF">WMO75_03075</name>
</gene>
<dbReference type="RefSeq" id="WP_147399620.1">
    <property type="nucleotide sequence ID" value="NZ_JBBMEI010000005.1"/>
</dbReference>
<protein>
    <submittedName>
        <fullName evidence="1">Uncharacterized protein</fullName>
    </submittedName>
</protein>
<organism evidence="1 2">
    <name type="scientific">Blautia intestinihominis</name>
    <dbReference type="NCBI Taxonomy" id="3133152"/>
    <lineage>
        <taxon>Bacteria</taxon>
        <taxon>Bacillati</taxon>
        <taxon>Bacillota</taxon>
        <taxon>Clostridia</taxon>
        <taxon>Lachnospirales</taxon>
        <taxon>Lachnospiraceae</taxon>
        <taxon>Blautia</taxon>
    </lineage>
</organism>
<reference evidence="1 2" key="1">
    <citation type="submission" date="2024-03" db="EMBL/GenBank/DDBJ databases">
        <title>Human intestinal bacterial collection.</title>
        <authorList>
            <person name="Pauvert C."/>
            <person name="Hitch T.C.A."/>
            <person name="Clavel T."/>
        </authorList>
    </citation>
    <scope>NUCLEOTIDE SEQUENCE [LARGE SCALE GENOMIC DNA]</scope>
    <source>
        <strain evidence="1 2">CLA-AA-H95</strain>
    </source>
</reference>
<evidence type="ECO:0000313" key="2">
    <source>
        <dbReference type="Proteomes" id="UP001446032"/>
    </source>
</evidence>